<protein>
    <submittedName>
        <fullName evidence="2">Uncharacterized protein</fullName>
    </submittedName>
</protein>
<dbReference type="Proteomes" id="UP001168972">
    <property type="component" value="Unassembled WGS sequence"/>
</dbReference>
<dbReference type="Pfam" id="PF15868">
    <property type="entry name" value="MBF2"/>
    <property type="match status" value="1"/>
</dbReference>
<organism evidence="2 3">
    <name type="scientific">Microctonus hyperodae</name>
    <name type="common">Parasitoid wasp</name>
    <dbReference type="NCBI Taxonomy" id="165561"/>
    <lineage>
        <taxon>Eukaryota</taxon>
        <taxon>Metazoa</taxon>
        <taxon>Ecdysozoa</taxon>
        <taxon>Arthropoda</taxon>
        <taxon>Hexapoda</taxon>
        <taxon>Insecta</taxon>
        <taxon>Pterygota</taxon>
        <taxon>Neoptera</taxon>
        <taxon>Endopterygota</taxon>
        <taxon>Hymenoptera</taxon>
        <taxon>Apocrita</taxon>
        <taxon>Ichneumonoidea</taxon>
        <taxon>Braconidae</taxon>
        <taxon>Euphorinae</taxon>
        <taxon>Microctonus</taxon>
    </lineage>
</organism>
<proteinExistence type="predicted"/>
<evidence type="ECO:0000256" key="1">
    <source>
        <dbReference type="SAM" id="SignalP"/>
    </source>
</evidence>
<sequence length="135" mass="15111">MNPKFVFTFVYLAIVAVTLSNSSPKGWFHLHHSTHTNKSHDLIVGSRTSDDSMALEQNIIKSGNWLKKNVIKQSFNISESQIITQIKALDQDVHGHGAHVSLIEGGPGYNNVSLKFKSQRDHGINFKIVIFAKKE</sequence>
<dbReference type="AlphaFoldDB" id="A0AA39KP57"/>
<gene>
    <name evidence="2" type="ORF">PV327_002402</name>
</gene>
<reference evidence="2" key="2">
    <citation type="submission" date="2023-03" db="EMBL/GenBank/DDBJ databases">
        <authorList>
            <person name="Inwood S.N."/>
            <person name="Skelly J.G."/>
            <person name="Guhlin J."/>
            <person name="Harrop T.W.R."/>
            <person name="Goldson S.G."/>
            <person name="Dearden P.K."/>
        </authorList>
    </citation>
    <scope>NUCLEOTIDE SEQUENCE</scope>
    <source>
        <strain evidence="2">Lincoln</strain>
        <tissue evidence="2">Whole body</tissue>
    </source>
</reference>
<reference evidence="2" key="1">
    <citation type="journal article" date="2023" name="bioRxiv">
        <title>Scaffold-level genome assemblies of two parasitoid biocontrol wasps reveal the parthenogenesis mechanism and an associated novel virus.</title>
        <authorList>
            <person name="Inwood S."/>
            <person name="Skelly J."/>
            <person name="Guhlin J."/>
            <person name="Harrop T."/>
            <person name="Goldson S."/>
            <person name="Dearden P."/>
        </authorList>
    </citation>
    <scope>NUCLEOTIDE SEQUENCE</scope>
    <source>
        <strain evidence="2">Lincoln</strain>
        <tissue evidence="2">Whole body</tissue>
    </source>
</reference>
<name>A0AA39KP57_MICHY</name>
<accession>A0AA39KP57</accession>
<keyword evidence="3" id="KW-1185">Reference proteome</keyword>
<keyword evidence="1" id="KW-0732">Signal</keyword>
<dbReference type="PANTHER" id="PTHR37685:SF1">
    <property type="entry name" value="GEO11136P1-RELATED"/>
    <property type="match status" value="1"/>
</dbReference>
<dbReference type="PANTHER" id="PTHR37685">
    <property type="entry name" value="GEO11136P1-RELATED"/>
    <property type="match status" value="1"/>
</dbReference>
<dbReference type="InterPro" id="IPR031734">
    <property type="entry name" value="MBF2"/>
</dbReference>
<evidence type="ECO:0000313" key="2">
    <source>
        <dbReference type="EMBL" id="KAK0168624.1"/>
    </source>
</evidence>
<evidence type="ECO:0000313" key="3">
    <source>
        <dbReference type="Proteomes" id="UP001168972"/>
    </source>
</evidence>
<feature type="chain" id="PRO_5041308733" evidence="1">
    <location>
        <begin position="21"/>
        <end position="135"/>
    </location>
</feature>
<comment type="caution">
    <text evidence="2">The sequence shown here is derived from an EMBL/GenBank/DDBJ whole genome shotgun (WGS) entry which is preliminary data.</text>
</comment>
<feature type="signal peptide" evidence="1">
    <location>
        <begin position="1"/>
        <end position="20"/>
    </location>
</feature>
<dbReference type="EMBL" id="JAQQBR010001831">
    <property type="protein sequence ID" value="KAK0168624.1"/>
    <property type="molecule type" value="Genomic_DNA"/>
</dbReference>